<comment type="caution">
    <text evidence="3">The sequence shown here is derived from an EMBL/GenBank/DDBJ whole genome shotgun (WGS) entry which is preliminary data.</text>
</comment>
<feature type="repeat" description="PPR" evidence="2">
    <location>
        <begin position="360"/>
        <end position="395"/>
    </location>
</feature>
<sequence length="476" mass="53078">MSNIILDSAIQFLRQSNATKNPSAVKKLHGHLLTTGTLFFSHHLHTHLISAYATCLPSNNNNIIRTLNTFFKCINSTDPLHFNVILSDFCHKGFSFLALTTFSFMQTNAVPLDSYALCSALNTCSKVKDVIFAKQIHAHVAKSGWGSSVFIGSALVDLYSKLSNVKDAALVFDEIPDKNTVCINALLSGYGEAGLWVQELELIRKMPMSRLKYDQFTLSAALRACTGLSAIELGRQVHSYLLRTIFDVESDVFLQSALIEMYGKSGLVNKAWQVFKLAGVEIRKERSRDIVLWTSMLGVYGRNGHYKEVIDLYNEMLRKGIRPDGIAFLTVISACGRTGQVQDGVKYFESMADDFKLEPGPEHYSCLIDLLCRTGELQKAWEVLNERMYKKGMGNGIISMWGALLSACVDCGNIELGKLAAHRALEFDPHNVGICILLSNLYARFGMWDEIGQLRMLIKEKGLRKDVGCSWVQVTS</sequence>
<evidence type="ECO:0000313" key="3">
    <source>
        <dbReference type="EMBL" id="KAK7283537.1"/>
    </source>
</evidence>
<gene>
    <name evidence="3" type="ORF">RIF29_13110</name>
</gene>
<evidence type="ECO:0000256" key="2">
    <source>
        <dbReference type="PROSITE-ProRule" id="PRU00708"/>
    </source>
</evidence>
<dbReference type="InterPro" id="IPR046960">
    <property type="entry name" value="PPR_At4g14850-like_plant"/>
</dbReference>
<feature type="repeat" description="PPR" evidence="2">
    <location>
        <begin position="289"/>
        <end position="323"/>
    </location>
</feature>
<dbReference type="InterPro" id="IPR011990">
    <property type="entry name" value="TPR-like_helical_dom_sf"/>
</dbReference>
<dbReference type="SUPFAM" id="SSF48452">
    <property type="entry name" value="TPR-like"/>
    <property type="match status" value="1"/>
</dbReference>
<dbReference type="PROSITE" id="PS51375">
    <property type="entry name" value="PPR"/>
    <property type="match status" value="2"/>
</dbReference>
<dbReference type="AlphaFoldDB" id="A0AAN9INW6"/>
<evidence type="ECO:0000313" key="4">
    <source>
        <dbReference type="Proteomes" id="UP001372338"/>
    </source>
</evidence>
<dbReference type="InterPro" id="IPR046848">
    <property type="entry name" value="E_motif"/>
</dbReference>
<dbReference type="Pfam" id="PF20431">
    <property type="entry name" value="E_motif"/>
    <property type="match status" value="1"/>
</dbReference>
<evidence type="ECO:0000256" key="1">
    <source>
        <dbReference type="ARBA" id="ARBA00022737"/>
    </source>
</evidence>
<keyword evidence="4" id="KW-1185">Reference proteome</keyword>
<dbReference type="GO" id="GO:0009451">
    <property type="term" value="P:RNA modification"/>
    <property type="evidence" value="ECO:0007669"/>
    <property type="project" value="InterPro"/>
</dbReference>
<dbReference type="FunFam" id="1.25.40.10:FF:000755">
    <property type="entry name" value="Pentatricopeptide repeat-containing protein"/>
    <property type="match status" value="1"/>
</dbReference>
<dbReference type="Pfam" id="PF13041">
    <property type="entry name" value="PPR_2"/>
    <property type="match status" value="1"/>
</dbReference>
<dbReference type="NCBIfam" id="TIGR00756">
    <property type="entry name" value="PPR"/>
    <property type="match status" value="3"/>
</dbReference>
<dbReference type="FunFam" id="1.25.40.10:FF:000525">
    <property type="entry name" value="Pentatricopeptide (PPR) repeat-containing protein-like"/>
    <property type="match status" value="1"/>
</dbReference>
<reference evidence="3 4" key="1">
    <citation type="submission" date="2024-01" db="EMBL/GenBank/DDBJ databases">
        <title>The genomes of 5 underutilized Papilionoideae crops provide insights into root nodulation and disease resistanc.</title>
        <authorList>
            <person name="Yuan L."/>
        </authorList>
    </citation>
    <scope>NUCLEOTIDE SEQUENCE [LARGE SCALE GENOMIC DNA]</scope>
    <source>
        <strain evidence="3">ZHUSHIDOU_FW_LH</strain>
        <tissue evidence="3">Leaf</tissue>
    </source>
</reference>
<dbReference type="GO" id="GO:0003723">
    <property type="term" value="F:RNA binding"/>
    <property type="evidence" value="ECO:0007669"/>
    <property type="project" value="InterPro"/>
</dbReference>
<keyword evidence="1" id="KW-0677">Repeat</keyword>
<dbReference type="PANTHER" id="PTHR47926">
    <property type="entry name" value="PENTATRICOPEPTIDE REPEAT-CONTAINING PROTEIN"/>
    <property type="match status" value="1"/>
</dbReference>
<protein>
    <recommendedName>
        <fullName evidence="5">Pentatricopeptide repeat protein</fullName>
    </recommendedName>
</protein>
<name>A0AAN9INW6_CROPI</name>
<dbReference type="Proteomes" id="UP001372338">
    <property type="component" value="Unassembled WGS sequence"/>
</dbReference>
<dbReference type="Gene3D" id="1.25.40.10">
    <property type="entry name" value="Tetratricopeptide repeat domain"/>
    <property type="match status" value="2"/>
</dbReference>
<proteinExistence type="predicted"/>
<dbReference type="EMBL" id="JAYWIO010000002">
    <property type="protein sequence ID" value="KAK7283537.1"/>
    <property type="molecule type" value="Genomic_DNA"/>
</dbReference>
<organism evidence="3 4">
    <name type="scientific">Crotalaria pallida</name>
    <name type="common">Smooth rattlebox</name>
    <name type="synonym">Crotalaria striata</name>
    <dbReference type="NCBI Taxonomy" id="3830"/>
    <lineage>
        <taxon>Eukaryota</taxon>
        <taxon>Viridiplantae</taxon>
        <taxon>Streptophyta</taxon>
        <taxon>Embryophyta</taxon>
        <taxon>Tracheophyta</taxon>
        <taxon>Spermatophyta</taxon>
        <taxon>Magnoliopsida</taxon>
        <taxon>eudicotyledons</taxon>
        <taxon>Gunneridae</taxon>
        <taxon>Pentapetalae</taxon>
        <taxon>rosids</taxon>
        <taxon>fabids</taxon>
        <taxon>Fabales</taxon>
        <taxon>Fabaceae</taxon>
        <taxon>Papilionoideae</taxon>
        <taxon>50 kb inversion clade</taxon>
        <taxon>genistoids sensu lato</taxon>
        <taxon>core genistoids</taxon>
        <taxon>Crotalarieae</taxon>
        <taxon>Crotalaria</taxon>
    </lineage>
</organism>
<dbReference type="PANTHER" id="PTHR47926:SF386">
    <property type="entry name" value="PENTATRICOPEPTIDE REPEAT-CONTAINING PROTEIN"/>
    <property type="match status" value="1"/>
</dbReference>
<accession>A0AAN9INW6</accession>
<evidence type="ECO:0008006" key="5">
    <source>
        <dbReference type="Google" id="ProtNLM"/>
    </source>
</evidence>
<dbReference type="Pfam" id="PF01535">
    <property type="entry name" value="PPR"/>
    <property type="match status" value="3"/>
</dbReference>
<dbReference type="InterPro" id="IPR002885">
    <property type="entry name" value="PPR_rpt"/>
</dbReference>